<dbReference type="InterPro" id="IPR013320">
    <property type="entry name" value="ConA-like_dom_sf"/>
</dbReference>
<dbReference type="InterPro" id="IPR018905">
    <property type="entry name" value="A-galactase_NEW3"/>
</dbReference>
<dbReference type="SUPFAM" id="SSF49899">
    <property type="entry name" value="Concanavalin A-like lectins/glucanases"/>
    <property type="match status" value="1"/>
</dbReference>
<dbReference type="Pfam" id="PF03984">
    <property type="entry name" value="DUF346"/>
    <property type="match status" value="2"/>
</dbReference>
<organism evidence="5 6">
    <name type="scientific">Fodinicola feengrottensis</name>
    <dbReference type="NCBI Taxonomy" id="435914"/>
    <lineage>
        <taxon>Bacteria</taxon>
        <taxon>Bacillati</taxon>
        <taxon>Actinomycetota</taxon>
        <taxon>Actinomycetes</taxon>
        <taxon>Mycobacteriales</taxon>
        <taxon>Fodinicola</taxon>
    </lineage>
</organism>
<dbReference type="Pfam" id="PF10633">
    <property type="entry name" value="NPCBM_assoc"/>
    <property type="match status" value="1"/>
</dbReference>
<keyword evidence="1 3" id="KW-0732">Signal</keyword>
<dbReference type="Pfam" id="PF26607">
    <property type="entry name" value="DUF8189"/>
    <property type="match status" value="1"/>
</dbReference>
<dbReference type="SUPFAM" id="SSF89372">
    <property type="entry name" value="Fucose-specific lectin"/>
    <property type="match status" value="1"/>
</dbReference>
<evidence type="ECO:0000256" key="2">
    <source>
        <dbReference type="ARBA" id="ARBA00023157"/>
    </source>
</evidence>
<reference evidence="5 6" key="1">
    <citation type="journal article" date="2019" name="Int. J. Syst. Evol. Microbiol.">
        <title>The Global Catalogue of Microorganisms (GCM) 10K type strain sequencing project: providing services to taxonomists for standard genome sequencing and annotation.</title>
        <authorList>
            <consortium name="The Broad Institute Genomics Platform"/>
            <consortium name="The Broad Institute Genome Sequencing Center for Infectious Disease"/>
            <person name="Wu L."/>
            <person name="Ma J."/>
        </authorList>
    </citation>
    <scope>NUCLEOTIDE SEQUENCE [LARGE SCALE GENOMIC DNA]</scope>
    <source>
        <strain evidence="5 6">JCM 14718</strain>
    </source>
</reference>
<dbReference type="SMART" id="SM00560">
    <property type="entry name" value="LamGL"/>
    <property type="match status" value="1"/>
</dbReference>
<feature type="signal peptide" evidence="3">
    <location>
        <begin position="1"/>
        <end position="27"/>
    </location>
</feature>
<dbReference type="EMBL" id="BAAANY010000004">
    <property type="protein sequence ID" value="GAA1663990.1"/>
    <property type="molecule type" value="Genomic_DNA"/>
</dbReference>
<feature type="chain" id="PRO_5046845442" description="LamG-like jellyroll fold domain-containing protein" evidence="3">
    <location>
        <begin position="28"/>
        <end position="1492"/>
    </location>
</feature>
<dbReference type="Gene3D" id="2.120.10.70">
    <property type="entry name" value="Fucose-specific lectin"/>
    <property type="match status" value="1"/>
</dbReference>
<evidence type="ECO:0000259" key="4">
    <source>
        <dbReference type="SMART" id="SM00560"/>
    </source>
</evidence>
<accession>A0ABN2G227</accession>
<evidence type="ECO:0000313" key="6">
    <source>
        <dbReference type="Proteomes" id="UP001500618"/>
    </source>
</evidence>
<keyword evidence="2" id="KW-1015">Disulfide bond</keyword>
<sequence>MKRPTRGLLIAAVVGLAAALAVPVVSAAAAPPAVAKPHVTPPGTVPADSVARIDDALGNGTDQWGNELVKAPNGPSLAAVKPLLPPVVTAGASHSDSGYYYLPMTYPKPTAATWQATRAFAMQVADGSEILSDQGKGAAPTQTVTFGVGADGGEAYGSQQARLADPQLASGYLPILVNSYTDGTGARFDRESYAVRVGSDTGPLVSYVKFTVHPGTSATTLRLGLNNAQIGSMGVSGNTLSANGKSYVKFSGSPSWTSPNLNYAINPASGTQDIYLIVANTPADLSSVNSDATGYNASRQQVSSYWQTVLSGGSTINVPEAYAQNAMRNLLLQDLVMAFQQSIGDGYETADSTFAFVPELDSSINTLGEFGYNTDYRQDISALLVRGQGGVFPDWEKGFKLEEAASYYFLTNDASYINQNLGTFTSWLSGSGGYQQQMAANNGLVEKENYGTDIQTPVYGLNHQAQSWRGMRDFGLALRQLGNASLGNQFTSQATTLRTAILSAVTQSETKLSDGSIYVPIQLLDPAWKQPFEPITSTTLGSYWNITIPYVLKTGIFGPDSPESTGIATYIRKHGGLFLGMTRFNLYGGEAGTCETDGPLNFPAGSPGYKTTGVDQQYGYGWAKYLSDQGDAGDLDMQFYGQVGQELTPNTFVSGEGATLAPCPGEYYRSMFFPPLAAGNAVPLQAMRSMLVSEGLAADGTPQTLNLAPATPQQWLSDGQNVSVGNLPTDFGPLTYSIVSQLSHANVTATVTPPAAAAGRFRPTDVLLHLRTPAGYQLSSVTVNGATHSFDATAQTVDLGALSATATVVAHYATGSAAGVNQASPTVLSVAPGAVRPGQPLPVTGTVEALGSGTVTGAVSISAPKGWTVPAAGSFSVASSGAIGWQKFSTSVQPPANTPAGSYQLTVTTTPANGTPASSNVTIQVATPSTSDYASLVELDHPTAYWRLDDTGSTAVDSSPYHTNGTYQAGSTTTQSGPIVGDTAVCFNGGYVSVPNALAVSPSAATSWEAWIKVNATQQQGIVEKYDSPHYNGFGVRLVPGNKLQAFMLDRNDTLPPTITSTRSVQNGQWYHVAVTYDGTTMTLYLNGQPIGSVASPPATLGTNSLKIGARGDDAGARLNGCMAQVALYDHALTPATVQAHYLRAILQPGGGAEGSQGLVLGNQQQHFFGTDASGAVGHWFWEPSTNQILHDVWTTGTAGEPTVGLADNGQQQLWARGANGSVQHTYWTPSDNTIRQDSWAPAGSVAADPASVVVGSQLHVFGIDPTGTLQHWWKDESQTAVTHDTWAGDPKLAGRPTVLVDDSGTVHVFARGTDGSLQHFWETLASGTVQHAAWAPAGSIAADPQAKVIGSQEHVFAVDAAGSLQHWFVDKGQATPSHDTWAGNAGLTGRPAIMVDDTGAQHVTVRGSDGSLQHFWWTPSDNTIQHNAWAPAGSATTDPTAMFVNRQQHIWATDANGHVQHWFWDENSNQLNHDDWTARATSHTNVKKRSS</sequence>
<dbReference type="InterPro" id="IPR006558">
    <property type="entry name" value="LamG-like"/>
</dbReference>
<dbReference type="Gene3D" id="2.60.120.200">
    <property type="match status" value="1"/>
</dbReference>
<dbReference type="Pfam" id="PF13385">
    <property type="entry name" value="Laminin_G_3"/>
    <property type="match status" value="1"/>
</dbReference>
<evidence type="ECO:0000313" key="5">
    <source>
        <dbReference type="EMBL" id="GAA1663990.1"/>
    </source>
</evidence>
<proteinExistence type="predicted"/>
<name>A0ABN2G227_9ACTN</name>
<dbReference type="InterPro" id="IPR007132">
    <property type="entry name" value="DUF346"/>
</dbReference>
<evidence type="ECO:0000256" key="3">
    <source>
        <dbReference type="SAM" id="SignalP"/>
    </source>
</evidence>
<evidence type="ECO:0000256" key="1">
    <source>
        <dbReference type="ARBA" id="ARBA00022729"/>
    </source>
</evidence>
<dbReference type="InterPro" id="IPR058502">
    <property type="entry name" value="PLL-like_beta-prop"/>
</dbReference>
<protein>
    <recommendedName>
        <fullName evidence="4">LamG-like jellyroll fold domain-containing protein</fullName>
    </recommendedName>
</protein>
<feature type="domain" description="LamG-like jellyroll fold" evidence="4">
    <location>
        <begin position="1004"/>
        <end position="1136"/>
    </location>
</feature>
<comment type="caution">
    <text evidence="5">The sequence shown here is derived from an EMBL/GenBank/DDBJ whole genome shotgun (WGS) entry which is preliminary data.</text>
</comment>
<dbReference type="Proteomes" id="UP001500618">
    <property type="component" value="Unassembled WGS sequence"/>
</dbReference>
<keyword evidence="6" id="KW-1185">Reference proteome</keyword>
<gene>
    <name evidence="5" type="ORF">GCM10009765_11860</name>
</gene>